<feature type="transmembrane region" description="Helical" evidence="3">
    <location>
        <begin position="121"/>
        <end position="144"/>
    </location>
</feature>
<dbReference type="PATRIC" id="fig|13690.10.peg.3842"/>
<dbReference type="EMBL" id="JGVR01000025">
    <property type="protein sequence ID" value="KEZ16973.1"/>
    <property type="molecule type" value="Genomic_DNA"/>
</dbReference>
<protein>
    <submittedName>
        <fullName evidence="5">Glycosyl transferase possibly involved in lipopolysaccharide synthesis</fullName>
    </submittedName>
</protein>
<feature type="transmembrane region" description="Helical" evidence="3">
    <location>
        <begin position="27"/>
        <end position="49"/>
    </location>
</feature>
<evidence type="ECO:0000256" key="1">
    <source>
        <dbReference type="ARBA" id="ARBA00006464"/>
    </source>
</evidence>
<evidence type="ECO:0000313" key="6">
    <source>
        <dbReference type="Proteomes" id="UP000028534"/>
    </source>
</evidence>
<evidence type="ECO:0000313" key="5">
    <source>
        <dbReference type="EMBL" id="KEZ16973.1"/>
    </source>
</evidence>
<dbReference type="GO" id="GO:0016780">
    <property type="term" value="F:phosphotransferase activity, for other substituted phosphate groups"/>
    <property type="evidence" value="ECO:0007669"/>
    <property type="project" value="TreeGrafter"/>
</dbReference>
<comment type="caution">
    <text evidence="5">The sequence shown here is derived from an EMBL/GenBank/DDBJ whole genome shotgun (WGS) entry which is preliminary data.</text>
</comment>
<evidence type="ECO:0000259" key="4">
    <source>
        <dbReference type="Pfam" id="PF02397"/>
    </source>
</evidence>
<dbReference type="Proteomes" id="UP000028534">
    <property type="component" value="Unassembled WGS sequence"/>
</dbReference>
<dbReference type="PANTHER" id="PTHR30576">
    <property type="entry name" value="COLANIC BIOSYNTHESIS UDP-GLUCOSE LIPID CARRIER TRANSFERASE"/>
    <property type="match status" value="1"/>
</dbReference>
<dbReference type="AlphaFoldDB" id="A0A084EG81"/>
<name>A0A084EG81_SPHYA</name>
<organism evidence="5 6">
    <name type="scientific">Sphingobium yanoikuyae</name>
    <name type="common">Sphingomonas yanoikuyae</name>
    <dbReference type="NCBI Taxonomy" id="13690"/>
    <lineage>
        <taxon>Bacteria</taxon>
        <taxon>Pseudomonadati</taxon>
        <taxon>Pseudomonadota</taxon>
        <taxon>Alphaproteobacteria</taxon>
        <taxon>Sphingomonadales</taxon>
        <taxon>Sphingomonadaceae</taxon>
        <taxon>Sphingobium</taxon>
    </lineage>
</organism>
<dbReference type="GO" id="GO:0000271">
    <property type="term" value="P:polysaccharide biosynthetic process"/>
    <property type="evidence" value="ECO:0007669"/>
    <property type="project" value="UniProtKB-KW"/>
</dbReference>
<sequence>MSKIDLAIAGTPSRQPATAAFQRNARLWLSLVLLLADMMALAAGFVIGLRVAGIPILSMEVWQPLAGGILVYGTIAFHNQAYNPRCLTSMTASCRSAVMAFAGTLLIFLLVVFSLKVTDNFSRLSISTGLFFSGALIVMQRVLVVRAVRRHFAEGLFAQLLIIDDGLIPDDVNGMTIVDAPTLGLRADLDDPYMLHRLGMLLRDFDRVVISCPLERKADWAQMLKGGNILGEIIVPELDPMAPLAVQSHRGVSTLVVARGPLNLANRAKKRLLDIILTVPVLIALAPLMIAVAVAIRLDSPGPVFFRQERIGRGNRLFHILKFRSMRVEQCDTAGATSTQRDDNRITRVGRFIRSTSIDELPQLLNVLLGEMSLVGPRPHALGSTAEDQLFWQVDRQYWHRHALKPGITGLAQIRGFRGATETRRDILNRVEADLEYLHGWSLMRDIGILVGTARVLVHRNAY</sequence>
<evidence type="ECO:0000256" key="2">
    <source>
        <dbReference type="ARBA" id="ARBA00023169"/>
    </source>
</evidence>
<comment type="similarity">
    <text evidence="1">Belongs to the bacterial sugar transferase family.</text>
</comment>
<keyword evidence="5" id="KW-0808">Transferase</keyword>
<gene>
    <name evidence="5" type="ORF">CP98_03752</name>
</gene>
<dbReference type="Pfam" id="PF02397">
    <property type="entry name" value="Bac_transf"/>
    <property type="match status" value="1"/>
</dbReference>
<dbReference type="PANTHER" id="PTHR30576:SF0">
    <property type="entry name" value="UNDECAPRENYL-PHOSPHATE N-ACETYLGALACTOSAMINYL 1-PHOSPHATE TRANSFERASE-RELATED"/>
    <property type="match status" value="1"/>
</dbReference>
<feature type="transmembrane region" description="Helical" evidence="3">
    <location>
        <begin position="61"/>
        <end position="77"/>
    </location>
</feature>
<keyword evidence="3" id="KW-0812">Transmembrane</keyword>
<dbReference type="STRING" id="13690.AX777_08795"/>
<dbReference type="eggNOG" id="COG2148">
    <property type="taxonomic scope" value="Bacteria"/>
</dbReference>
<keyword evidence="2" id="KW-0270">Exopolysaccharide synthesis</keyword>
<proteinExistence type="inferred from homology"/>
<feature type="domain" description="Bacterial sugar transferase" evidence="4">
    <location>
        <begin position="270"/>
        <end position="458"/>
    </location>
</feature>
<evidence type="ECO:0000256" key="3">
    <source>
        <dbReference type="SAM" id="Phobius"/>
    </source>
</evidence>
<keyword evidence="3" id="KW-1133">Transmembrane helix</keyword>
<feature type="transmembrane region" description="Helical" evidence="3">
    <location>
        <begin position="97"/>
        <end position="115"/>
    </location>
</feature>
<dbReference type="InterPro" id="IPR003362">
    <property type="entry name" value="Bact_transf"/>
</dbReference>
<reference evidence="5 6" key="1">
    <citation type="submission" date="2014-03" db="EMBL/GenBank/DDBJ databases">
        <title>Genome sequence of Sphingobium yanoikuyae B1.</title>
        <authorList>
            <person name="Gan H.M."/>
            <person name="Gan H.Y."/>
            <person name="Savka M.A."/>
        </authorList>
    </citation>
    <scope>NUCLEOTIDE SEQUENCE [LARGE SCALE GENOMIC DNA]</scope>
    <source>
        <strain evidence="5 6">B1</strain>
    </source>
</reference>
<feature type="transmembrane region" description="Helical" evidence="3">
    <location>
        <begin position="272"/>
        <end position="296"/>
    </location>
</feature>
<keyword evidence="3" id="KW-0472">Membrane</keyword>
<dbReference type="RefSeq" id="WP_037521512.1">
    <property type="nucleotide sequence ID" value="NZ_JGVR01000025.1"/>
</dbReference>
<accession>A0A084EG81</accession>